<dbReference type="InterPro" id="IPR021373">
    <property type="entry name" value="DUF2993"/>
</dbReference>
<feature type="compositionally biased region" description="Low complexity" evidence="1">
    <location>
        <begin position="242"/>
        <end position="253"/>
    </location>
</feature>
<keyword evidence="2" id="KW-0812">Transmembrane</keyword>
<keyword evidence="2" id="KW-1133">Transmembrane helix</keyword>
<feature type="region of interest" description="Disordered" evidence="1">
    <location>
        <begin position="1"/>
        <end position="108"/>
    </location>
</feature>
<dbReference type="Proteomes" id="UP000271469">
    <property type="component" value="Chromosome"/>
</dbReference>
<proteinExistence type="predicted"/>
<gene>
    <name evidence="3" type="ORF">D7316_02710</name>
</gene>
<dbReference type="KEGG" id="gom:D7316_02710"/>
<protein>
    <recommendedName>
        <fullName evidence="5">DUF2993 domain-containing protein</fullName>
    </recommendedName>
</protein>
<keyword evidence="4" id="KW-1185">Reference proteome</keyword>
<feature type="transmembrane region" description="Helical" evidence="2">
    <location>
        <begin position="119"/>
        <end position="142"/>
    </location>
</feature>
<name>A0A3G8JNS4_9ACTN</name>
<evidence type="ECO:0000256" key="1">
    <source>
        <dbReference type="SAM" id="MobiDB-lite"/>
    </source>
</evidence>
<sequence>MTDSENSENKNADGTSGEATSGPEDATPPPSEPGGRTDDEPTPAYPSDTGDPTAKLGSAAPTDQSPRAYSQMSRADTAKFEDPGQTSSFGPNDGFTPVPPTAQGGVVATSPARRNTGKIIAAVSAAVVLVLVIAAVGSELYLRNKATDCMQSAFTELTGTETNVSLSRKPMLLQGFGNDIPFVQVDTVDQPGQMRLHARAENIKGDGDKSTIQSLVGTGFIPFDRVVAMSKSATASGGGTSSGTQNGQSGASGLMQGASIEAVSGNAADGTIKVDSSVQLAFLPIPVSTTIKPILQDGRVRFEVVEANAFIFGIPADFAQQVVDSVTGSMFGKLFDEVTVKSLKVTDQGVDFAVDGQDVALDGQVAGGSGDCSAA</sequence>
<reference evidence="3 4" key="1">
    <citation type="submission" date="2018-11" db="EMBL/GenBank/DDBJ databases">
        <title>Gordonia insulae sp. nov., isolated from an island soil.</title>
        <authorList>
            <person name="Kim Y.S."/>
            <person name="Kim S.B."/>
        </authorList>
    </citation>
    <scope>NUCLEOTIDE SEQUENCE [LARGE SCALE GENOMIC DNA]</scope>
    <source>
        <strain evidence="3 4">MMS17-SY073</strain>
    </source>
</reference>
<dbReference type="RefSeq" id="WP_124708675.1">
    <property type="nucleotide sequence ID" value="NZ_CP033972.1"/>
</dbReference>
<accession>A0A3G8JNS4</accession>
<evidence type="ECO:0000313" key="4">
    <source>
        <dbReference type="Proteomes" id="UP000271469"/>
    </source>
</evidence>
<keyword evidence="2" id="KW-0472">Membrane</keyword>
<dbReference type="OrthoDB" id="4201904at2"/>
<feature type="compositionally biased region" description="Polar residues" evidence="1">
    <location>
        <begin position="61"/>
        <end position="74"/>
    </location>
</feature>
<evidence type="ECO:0000256" key="2">
    <source>
        <dbReference type="SAM" id="Phobius"/>
    </source>
</evidence>
<organism evidence="3 4">
    <name type="scientific">Gordonia insulae</name>
    <dbReference type="NCBI Taxonomy" id="2420509"/>
    <lineage>
        <taxon>Bacteria</taxon>
        <taxon>Bacillati</taxon>
        <taxon>Actinomycetota</taxon>
        <taxon>Actinomycetes</taxon>
        <taxon>Mycobacteriales</taxon>
        <taxon>Gordoniaceae</taxon>
        <taxon>Gordonia</taxon>
    </lineage>
</organism>
<dbReference type="AlphaFoldDB" id="A0A3G8JNS4"/>
<dbReference type="EMBL" id="CP033972">
    <property type="protein sequence ID" value="AZG46109.1"/>
    <property type="molecule type" value="Genomic_DNA"/>
</dbReference>
<evidence type="ECO:0008006" key="5">
    <source>
        <dbReference type="Google" id="ProtNLM"/>
    </source>
</evidence>
<evidence type="ECO:0000313" key="3">
    <source>
        <dbReference type="EMBL" id="AZG46109.1"/>
    </source>
</evidence>
<dbReference type="Pfam" id="PF11209">
    <property type="entry name" value="LmeA"/>
    <property type="match status" value="1"/>
</dbReference>
<feature type="region of interest" description="Disordered" evidence="1">
    <location>
        <begin position="234"/>
        <end position="253"/>
    </location>
</feature>